<dbReference type="Proteomes" id="UP000242913">
    <property type="component" value="Unassembled WGS sequence"/>
</dbReference>
<proteinExistence type="predicted"/>
<feature type="compositionally biased region" description="Polar residues" evidence="1">
    <location>
        <begin position="512"/>
        <end position="529"/>
    </location>
</feature>
<accession>A0A238BUZ3</accession>
<keyword evidence="3" id="KW-1185">Reference proteome</keyword>
<evidence type="ECO:0000313" key="3">
    <source>
        <dbReference type="Proteomes" id="UP000242913"/>
    </source>
</evidence>
<feature type="compositionally biased region" description="Basic and acidic residues" evidence="1">
    <location>
        <begin position="121"/>
        <end position="142"/>
    </location>
</feature>
<protein>
    <submittedName>
        <fullName evidence="2">Uncharacterized protein</fullName>
    </submittedName>
</protein>
<feature type="region of interest" description="Disordered" evidence="1">
    <location>
        <begin position="120"/>
        <end position="142"/>
    </location>
</feature>
<name>A0A238BUZ3_9BILA</name>
<evidence type="ECO:0000256" key="1">
    <source>
        <dbReference type="SAM" id="MobiDB-lite"/>
    </source>
</evidence>
<gene>
    <name evidence="2" type="ORF">X798_04454</name>
</gene>
<feature type="region of interest" description="Disordered" evidence="1">
    <location>
        <begin position="61"/>
        <end position="86"/>
    </location>
</feature>
<feature type="region of interest" description="Disordered" evidence="1">
    <location>
        <begin position="681"/>
        <end position="700"/>
    </location>
</feature>
<dbReference type="AlphaFoldDB" id="A0A238BUZ3"/>
<feature type="compositionally biased region" description="Basic residues" evidence="1">
    <location>
        <begin position="681"/>
        <end position="690"/>
    </location>
</feature>
<feature type="compositionally biased region" description="Polar residues" evidence="1">
    <location>
        <begin position="627"/>
        <end position="636"/>
    </location>
</feature>
<feature type="region of interest" description="Disordered" evidence="1">
    <location>
        <begin position="512"/>
        <end position="534"/>
    </location>
</feature>
<sequence>MKLQQQFVDADLTLSNTAKKAPFLELGIFRTRIMQVIIIIIIIIIPRDGHQLDVYRTNISMGQQNSPVSSDNKLKETTGNNATSNATDVILHNTSSIDPSDQNSNSGRLQNVDLKINNAKNRSDQKNFLEEKGEEMEKREKKEEEAVFTSKSSITQQLPIRLIRHPSEEGFHQVVKFTKHATRKAEAKLPERKSFTPTEFSKQDKSKKEDICVALVDKDSTNAGLDNCTICVEHDLGESIQFQSDYHDLVDKICIPRSVDASINSHSLNCDAVGLKALSRESICAESRETYETVNSVEADDLLKLAQKQQNQQKYGGEIGQENCDLQMHENEKSETPTNMQKTTSHEPTRTQVIIKKKRCDECFADAIFNAADRSHLGVYERWPAGKDSLYFTPKRLRITFKTCHTINRSYKLMSILYKTNNYKLSKTLSLRNQHHSDKNLESNGKYRCVNQQQRKSFDENRTFIITDPQHCSVSATVSLDRPKKFFINKGKITEKTTATATFQEPIAVRSDQQNLDDSKEVSTSTNNKIDQKSAVAKLRTESIAPSGNHHLQNSVNSNNDNIFSKILQQKCSNIVPYHSTPTDNVGTVSITKYSDSATTEIALDVPRLDSQHSTLNSRESGGYNGDCSSINSLHSTEYKDGMNRRQNNNNESRESLGSRLSRGFLEFTQGSSDRLQKWKNKLQNGRRHKDSSEPPPINRKMLATNQEQTGHLSDIEVVLDWTTLKCDSTDQIRSAGFSSTGSAFALRTSQPNLILPTRSASDLLPTSKNTTRD</sequence>
<evidence type="ECO:0000313" key="2">
    <source>
        <dbReference type="EMBL" id="OZC08520.1"/>
    </source>
</evidence>
<organism evidence="2 3">
    <name type="scientific">Onchocerca flexuosa</name>
    <dbReference type="NCBI Taxonomy" id="387005"/>
    <lineage>
        <taxon>Eukaryota</taxon>
        <taxon>Metazoa</taxon>
        <taxon>Ecdysozoa</taxon>
        <taxon>Nematoda</taxon>
        <taxon>Chromadorea</taxon>
        <taxon>Rhabditida</taxon>
        <taxon>Spirurina</taxon>
        <taxon>Spiruromorpha</taxon>
        <taxon>Filarioidea</taxon>
        <taxon>Onchocercidae</taxon>
        <taxon>Onchocerca</taxon>
    </lineage>
</organism>
<dbReference type="EMBL" id="KZ270007">
    <property type="protein sequence ID" value="OZC08520.1"/>
    <property type="molecule type" value="Genomic_DNA"/>
</dbReference>
<dbReference type="OrthoDB" id="10030037at2759"/>
<feature type="region of interest" description="Disordered" evidence="1">
    <location>
        <begin position="611"/>
        <end position="658"/>
    </location>
</feature>
<reference evidence="2 3" key="1">
    <citation type="submission" date="2015-12" db="EMBL/GenBank/DDBJ databases">
        <title>Draft genome of the nematode, Onchocerca flexuosa.</title>
        <authorList>
            <person name="Mitreva M."/>
        </authorList>
    </citation>
    <scope>NUCLEOTIDE SEQUENCE [LARGE SCALE GENOMIC DNA]</scope>
    <source>
        <strain evidence="2">Red Deer</strain>
    </source>
</reference>